<protein>
    <recommendedName>
        <fullName evidence="4">WRC domain-containing protein</fullName>
    </recommendedName>
</protein>
<feature type="region of interest" description="Disordered" evidence="3">
    <location>
        <begin position="101"/>
        <end position="132"/>
    </location>
</feature>
<feature type="region of interest" description="Disordered" evidence="3">
    <location>
        <begin position="243"/>
        <end position="284"/>
    </location>
</feature>
<evidence type="ECO:0000313" key="6">
    <source>
        <dbReference type="Proteomes" id="UP001341281"/>
    </source>
</evidence>
<feature type="domain" description="WRC" evidence="4">
    <location>
        <begin position="200"/>
        <end position="244"/>
    </location>
</feature>
<feature type="region of interest" description="Disordered" evidence="3">
    <location>
        <begin position="18"/>
        <end position="57"/>
    </location>
</feature>
<evidence type="ECO:0000313" key="5">
    <source>
        <dbReference type="EMBL" id="WVZ82036.1"/>
    </source>
</evidence>
<keyword evidence="1" id="KW-0539">Nucleus</keyword>
<dbReference type="PROSITE" id="PS51667">
    <property type="entry name" value="WRC"/>
    <property type="match status" value="1"/>
</dbReference>
<gene>
    <name evidence="5" type="ORF">U9M48_029348</name>
</gene>
<dbReference type="EMBL" id="CP144750">
    <property type="protein sequence ID" value="WVZ82036.1"/>
    <property type="molecule type" value="Genomic_DNA"/>
</dbReference>
<evidence type="ECO:0000256" key="3">
    <source>
        <dbReference type="SAM" id="MobiDB-lite"/>
    </source>
</evidence>
<evidence type="ECO:0000259" key="4">
    <source>
        <dbReference type="PROSITE" id="PS51667"/>
    </source>
</evidence>
<accession>A0AAQ3TYG0</accession>
<reference evidence="5 6" key="1">
    <citation type="submission" date="2024-02" db="EMBL/GenBank/DDBJ databases">
        <title>High-quality chromosome-scale genome assembly of Pensacola bahiagrass (Paspalum notatum Flugge var. saurae).</title>
        <authorList>
            <person name="Vega J.M."/>
            <person name="Podio M."/>
            <person name="Orjuela J."/>
            <person name="Siena L.A."/>
            <person name="Pessino S.C."/>
            <person name="Combes M.C."/>
            <person name="Mariac C."/>
            <person name="Albertini E."/>
            <person name="Pupilli F."/>
            <person name="Ortiz J.P.A."/>
            <person name="Leblanc O."/>
        </authorList>
    </citation>
    <scope>NUCLEOTIDE SEQUENCE [LARGE SCALE GENOMIC DNA]</scope>
    <source>
        <strain evidence="5">R1</strain>
        <tissue evidence="5">Leaf</tissue>
    </source>
</reference>
<dbReference type="AlphaFoldDB" id="A0AAQ3TYG0"/>
<evidence type="ECO:0000256" key="1">
    <source>
        <dbReference type="ARBA" id="ARBA00023242"/>
    </source>
</evidence>
<sequence>MRIRRRPQGSLLQVQLALDPTTTSTAPQTPQNAARSRGGWLVGAGEEAGEAKRADLGQKSGVARRLALPQDDDDNVPVDVDCGGGSGVSMVGALRRGADDGHMRIGAANGGGGHGRTEERDRATCTTGGGGSGYQQQVAVAVNAVEQRVGPPSNGVLHPTAPAPTPSVAGKVDDEARKGAGSNGASSNKKRRGGAAPAVLLEGSRCSRVNGRGWRCSQPTLVGYSLCEHHLGKGRMRSAAAAAAAAARGRLGRTEHGAASRAAPAAGAPAPPHDAADGTSSARC</sequence>
<dbReference type="PANTHER" id="PTHR34122">
    <property type="entry name" value="EXPRESSED PROTEIN-RELATED"/>
    <property type="match status" value="1"/>
</dbReference>
<feature type="compositionally biased region" description="Low complexity" evidence="3">
    <location>
        <begin position="20"/>
        <end position="34"/>
    </location>
</feature>
<evidence type="ECO:0000256" key="2">
    <source>
        <dbReference type="PROSITE-ProRule" id="PRU01002"/>
    </source>
</evidence>
<dbReference type="Pfam" id="PF08879">
    <property type="entry name" value="WRC"/>
    <property type="match status" value="1"/>
</dbReference>
<proteinExistence type="predicted"/>
<dbReference type="Proteomes" id="UP001341281">
    <property type="component" value="Chromosome 06"/>
</dbReference>
<feature type="region of interest" description="Disordered" evidence="3">
    <location>
        <begin position="150"/>
        <end position="196"/>
    </location>
</feature>
<dbReference type="PANTHER" id="PTHR34122:SF1">
    <property type="entry name" value="EXPRESSED PROTEIN"/>
    <property type="match status" value="1"/>
</dbReference>
<name>A0AAQ3TYG0_PASNO</name>
<organism evidence="5 6">
    <name type="scientific">Paspalum notatum var. saurae</name>
    <dbReference type="NCBI Taxonomy" id="547442"/>
    <lineage>
        <taxon>Eukaryota</taxon>
        <taxon>Viridiplantae</taxon>
        <taxon>Streptophyta</taxon>
        <taxon>Embryophyta</taxon>
        <taxon>Tracheophyta</taxon>
        <taxon>Spermatophyta</taxon>
        <taxon>Magnoliopsida</taxon>
        <taxon>Liliopsida</taxon>
        <taxon>Poales</taxon>
        <taxon>Poaceae</taxon>
        <taxon>PACMAD clade</taxon>
        <taxon>Panicoideae</taxon>
        <taxon>Andropogonodae</taxon>
        <taxon>Paspaleae</taxon>
        <taxon>Paspalinae</taxon>
        <taxon>Paspalum</taxon>
    </lineage>
</organism>
<feature type="compositionally biased region" description="Low complexity" evidence="3">
    <location>
        <begin position="259"/>
        <end position="268"/>
    </location>
</feature>
<dbReference type="InterPro" id="IPR014977">
    <property type="entry name" value="WRC_dom"/>
</dbReference>
<keyword evidence="6" id="KW-1185">Reference proteome</keyword>
<comment type="caution">
    <text evidence="2">Lacks conserved residue(s) required for the propagation of feature annotation.</text>
</comment>